<keyword evidence="8" id="KW-1185">Reference proteome</keyword>
<comment type="caution">
    <text evidence="7">The sequence shown here is derived from an EMBL/GenBank/DDBJ whole genome shotgun (WGS) entry which is preliminary data.</text>
</comment>
<keyword evidence="4" id="KW-0560">Oxidoreductase</keyword>
<dbReference type="OrthoDB" id="6513251at2759"/>
<dbReference type="InterPro" id="IPR050705">
    <property type="entry name" value="Cytochrome_P450_3A"/>
</dbReference>
<dbReference type="PRINTS" id="PR00463">
    <property type="entry name" value="EP450I"/>
</dbReference>
<gene>
    <name evidence="7" type="ORF">HPB48_008448</name>
</gene>
<dbReference type="GO" id="GO:0008395">
    <property type="term" value="F:steroid hydroxylase activity"/>
    <property type="evidence" value="ECO:0007669"/>
    <property type="project" value="TreeGrafter"/>
</dbReference>
<dbReference type="InterPro" id="IPR002401">
    <property type="entry name" value="Cyt_P450_E_grp-I"/>
</dbReference>
<organism evidence="7 8">
    <name type="scientific">Haemaphysalis longicornis</name>
    <name type="common">Bush tick</name>
    <dbReference type="NCBI Taxonomy" id="44386"/>
    <lineage>
        <taxon>Eukaryota</taxon>
        <taxon>Metazoa</taxon>
        <taxon>Ecdysozoa</taxon>
        <taxon>Arthropoda</taxon>
        <taxon>Chelicerata</taxon>
        <taxon>Arachnida</taxon>
        <taxon>Acari</taxon>
        <taxon>Parasitiformes</taxon>
        <taxon>Ixodida</taxon>
        <taxon>Ixodoidea</taxon>
        <taxon>Ixodidae</taxon>
        <taxon>Haemaphysalinae</taxon>
        <taxon>Haemaphysalis</taxon>
    </lineage>
</organism>
<dbReference type="Proteomes" id="UP000821853">
    <property type="component" value="Chromosome 8"/>
</dbReference>
<evidence type="ECO:0000256" key="5">
    <source>
        <dbReference type="ARBA" id="ARBA00023004"/>
    </source>
</evidence>
<proteinExistence type="inferred from homology"/>
<dbReference type="GO" id="GO:0016705">
    <property type="term" value="F:oxidoreductase activity, acting on paired donors, with incorporation or reduction of molecular oxygen"/>
    <property type="evidence" value="ECO:0007669"/>
    <property type="project" value="InterPro"/>
</dbReference>
<evidence type="ECO:0000256" key="1">
    <source>
        <dbReference type="ARBA" id="ARBA00010617"/>
    </source>
</evidence>
<reference evidence="7 8" key="1">
    <citation type="journal article" date="2020" name="Cell">
        <title>Large-Scale Comparative Analyses of Tick Genomes Elucidate Their Genetic Diversity and Vector Capacities.</title>
        <authorList>
            <consortium name="Tick Genome and Microbiome Consortium (TIGMIC)"/>
            <person name="Jia N."/>
            <person name="Wang J."/>
            <person name="Shi W."/>
            <person name="Du L."/>
            <person name="Sun Y."/>
            <person name="Zhan W."/>
            <person name="Jiang J.F."/>
            <person name="Wang Q."/>
            <person name="Zhang B."/>
            <person name="Ji P."/>
            <person name="Bell-Sakyi L."/>
            <person name="Cui X.M."/>
            <person name="Yuan T.T."/>
            <person name="Jiang B.G."/>
            <person name="Yang W.F."/>
            <person name="Lam T.T."/>
            <person name="Chang Q.C."/>
            <person name="Ding S.J."/>
            <person name="Wang X.J."/>
            <person name="Zhu J.G."/>
            <person name="Ruan X.D."/>
            <person name="Zhao L."/>
            <person name="Wei J.T."/>
            <person name="Ye R.Z."/>
            <person name="Que T.C."/>
            <person name="Du C.H."/>
            <person name="Zhou Y.H."/>
            <person name="Cheng J.X."/>
            <person name="Dai P.F."/>
            <person name="Guo W.B."/>
            <person name="Han X.H."/>
            <person name="Huang E.J."/>
            <person name="Li L.F."/>
            <person name="Wei W."/>
            <person name="Gao Y.C."/>
            <person name="Liu J.Z."/>
            <person name="Shao H.Z."/>
            <person name="Wang X."/>
            <person name="Wang C.C."/>
            <person name="Yang T.C."/>
            <person name="Huo Q.B."/>
            <person name="Li W."/>
            <person name="Chen H.Y."/>
            <person name="Chen S.E."/>
            <person name="Zhou L.G."/>
            <person name="Ni X.B."/>
            <person name="Tian J.H."/>
            <person name="Sheng Y."/>
            <person name="Liu T."/>
            <person name="Pan Y.S."/>
            <person name="Xia L.Y."/>
            <person name="Li J."/>
            <person name="Zhao F."/>
            <person name="Cao W.C."/>
        </authorList>
    </citation>
    <scope>NUCLEOTIDE SEQUENCE [LARGE SCALE GENOMIC DNA]</scope>
    <source>
        <strain evidence="7">HaeL-2018</strain>
    </source>
</reference>
<keyword evidence="2" id="KW-0349">Heme</keyword>
<name>A0A9J6H0D3_HAELO</name>
<dbReference type="GO" id="GO:0020037">
    <property type="term" value="F:heme binding"/>
    <property type="evidence" value="ECO:0007669"/>
    <property type="project" value="InterPro"/>
</dbReference>
<protein>
    <recommendedName>
        <fullName evidence="9">Cytochrome P450</fullName>
    </recommendedName>
</protein>
<evidence type="ECO:0000256" key="4">
    <source>
        <dbReference type="ARBA" id="ARBA00023002"/>
    </source>
</evidence>
<evidence type="ECO:0000313" key="7">
    <source>
        <dbReference type="EMBL" id="KAH9380513.1"/>
    </source>
</evidence>
<keyword evidence="3" id="KW-0479">Metal-binding</keyword>
<dbReference type="InterPro" id="IPR001128">
    <property type="entry name" value="Cyt_P450"/>
</dbReference>
<dbReference type="EMBL" id="JABSTR010000010">
    <property type="protein sequence ID" value="KAH9380513.1"/>
    <property type="molecule type" value="Genomic_DNA"/>
</dbReference>
<dbReference type="VEuPathDB" id="VectorBase:HLOH_049641"/>
<sequence length="81" mass="9133">MERWIAEHGKVFGFYMGEQPFMVVSDPEMVKQCLVKEFQAFHDRPPFAMSVEPFASCLLELKGKGSHGESLSVPQVTLPNC</sequence>
<dbReference type="Pfam" id="PF00067">
    <property type="entry name" value="p450"/>
    <property type="match status" value="1"/>
</dbReference>
<keyword evidence="6" id="KW-0503">Monooxygenase</keyword>
<dbReference type="InterPro" id="IPR036396">
    <property type="entry name" value="Cyt_P450_sf"/>
</dbReference>
<evidence type="ECO:0000256" key="2">
    <source>
        <dbReference type="ARBA" id="ARBA00022617"/>
    </source>
</evidence>
<comment type="similarity">
    <text evidence="1">Belongs to the cytochrome P450 family.</text>
</comment>
<dbReference type="PANTHER" id="PTHR24302">
    <property type="entry name" value="CYTOCHROME P450 FAMILY 3"/>
    <property type="match status" value="1"/>
</dbReference>
<dbReference type="Gene3D" id="1.10.630.10">
    <property type="entry name" value="Cytochrome P450"/>
    <property type="match status" value="1"/>
</dbReference>
<keyword evidence="5" id="KW-0408">Iron</keyword>
<dbReference type="SUPFAM" id="SSF48264">
    <property type="entry name" value="Cytochrome P450"/>
    <property type="match status" value="1"/>
</dbReference>
<evidence type="ECO:0000313" key="8">
    <source>
        <dbReference type="Proteomes" id="UP000821853"/>
    </source>
</evidence>
<evidence type="ECO:0000256" key="3">
    <source>
        <dbReference type="ARBA" id="ARBA00022723"/>
    </source>
</evidence>
<dbReference type="AlphaFoldDB" id="A0A9J6H0D3"/>
<accession>A0A9J6H0D3</accession>
<evidence type="ECO:0008006" key="9">
    <source>
        <dbReference type="Google" id="ProtNLM"/>
    </source>
</evidence>
<dbReference type="GO" id="GO:0005506">
    <property type="term" value="F:iron ion binding"/>
    <property type="evidence" value="ECO:0007669"/>
    <property type="project" value="InterPro"/>
</dbReference>
<dbReference type="PANTHER" id="PTHR24302:SF15">
    <property type="entry name" value="FATTY-ACID PEROXYGENASE"/>
    <property type="match status" value="1"/>
</dbReference>
<evidence type="ECO:0000256" key="6">
    <source>
        <dbReference type="ARBA" id="ARBA00023033"/>
    </source>
</evidence>